<evidence type="ECO:0000313" key="3">
    <source>
        <dbReference type="Proteomes" id="UP001312865"/>
    </source>
</evidence>
<reference evidence="2 3" key="1">
    <citation type="journal article" date="2018" name="J. Microbiol.">
        <title>Bacillus spongiae sp. nov., isolated from sponge of Jeju Island.</title>
        <authorList>
            <person name="Lee G.E."/>
            <person name="Im W.T."/>
            <person name="Park J.S."/>
        </authorList>
    </citation>
    <scope>NUCLEOTIDE SEQUENCE [LARGE SCALE GENOMIC DNA]</scope>
    <source>
        <strain evidence="2 3">135PIL107-10</strain>
    </source>
</reference>
<keyword evidence="3" id="KW-1185">Reference proteome</keyword>
<accession>A0ABU8H9W5</accession>
<dbReference type="EMBL" id="JBBAXC010000002">
    <property type="protein sequence ID" value="MEI5906052.1"/>
    <property type="molecule type" value="Genomic_DNA"/>
</dbReference>
<evidence type="ECO:0000313" key="2">
    <source>
        <dbReference type="EMBL" id="MEI5906052.1"/>
    </source>
</evidence>
<keyword evidence="1" id="KW-0472">Membrane</keyword>
<dbReference type="RefSeq" id="WP_336585475.1">
    <property type="nucleotide sequence ID" value="NZ_JBBAXC010000002.1"/>
</dbReference>
<keyword evidence="1" id="KW-0812">Transmembrane</keyword>
<protein>
    <submittedName>
        <fullName evidence="2">Uncharacterized protein</fullName>
    </submittedName>
</protein>
<keyword evidence="1" id="KW-1133">Transmembrane helix</keyword>
<gene>
    <name evidence="2" type="ORF">WAK64_03075</name>
</gene>
<evidence type="ECO:0000256" key="1">
    <source>
        <dbReference type="SAM" id="Phobius"/>
    </source>
</evidence>
<organism evidence="2 3">
    <name type="scientific">Bacillus spongiae</name>
    <dbReference type="NCBI Taxonomy" id="2683610"/>
    <lineage>
        <taxon>Bacteria</taxon>
        <taxon>Bacillati</taxon>
        <taxon>Bacillota</taxon>
        <taxon>Bacilli</taxon>
        <taxon>Bacillales</taxon>
        <taxon>Bacillaceae</taxon>
        <taxon>Bacillus</taxon>
    </lineage>
</organism>
<comment type="caution">
    <text evidence="2">The sequence shown here is derived from an EMBL/GenBank/DDBJ whole genome shotgun (WGS) entry which is preliminary data.</text>
</comment>
<dbReference type="Proteomes" id="UP001312865">
    <property type="component" value="Unassembled WGS sequence"/>
</dbReference>
<name>A0ABU8H9W5_9BACI</name>
<sequence>MIWIFVFLLTVLWIGYIWPSAKKPIQQTNVPYSFLLMSILSTLSIHGFLALLEEDEIEGATIDSLEELLVNRKNIFSQEEWHDIVLDHCSNNASLDDFDGFDLCM</sequence>
<feature type="transmembrane region" description="Helical" evidence="1">
    <location>
        <begin position="32"/>
        <end position="52"/>
    </location>
</feature>
<proteinExistence type="predicted"/>